<reference evidence="1" key="1">
    <citation type="submission" date="2023-05" db="EMBL/GenBank/DDBJ databases">
        <authorList>
            <person name="Stuckert A."/>
        </authorList>
    </citation>
    <scope>NUCLEOTIDE SEQUENCE</scope>
</reference>
<gene>
    <name evidence="1" type="ORF">SPARVUS_LOCUS4281086</name>
</gene>
<keyword evidence="2" id="KW-1185">Reference proteome</keyword>
<sequence>MGPLYRLLMLAARPYSTMGPPNLLLMLLPGTSICPWAPVPPLHAARPGPKCVLGRGLRPRHCCCQDRNLPWAPRTDSSCCCAETVNCAWAPESASSCCCQVQSECLRVPVTASPLFCWP</sequence>
<accession>A0ABN9C4V5</accession>
<dbReference type="Proteomes" id="UP001162483">
    <property type="component" value="Unassembled WGS sequence"/>
</dbReference>
<feature type="non-terminal residue" evidence="1">
    <location>
        <position position="119"/>
    </location>
</feature>
<evidence type="ECO:0008006" key="3">
    <source>
        <dbReference type="Google" id="ProtNLM"/>
    </source>
</evidence>
<comment type="caution">
    <text evidence="1">The sequence shown here is derived from an EMBL/GenBank/DDBJ whole genome shotgun (WGS) entry which is preliminary data.</text>
</comment>
<evidence type="ECO:0000313" key="2">
    <source>
        <dbReference type="Proteomes" id="UP001162483"/>
    </source>
</evidence>
<organism evidence="1 2">
    <name type="scientific">Staurois parvus</name>
    <dbReference type="NCBI Taxonomy" id="386267"/>
    <lineage>
        <taxon>Eukaryota</taxon>
        <taxon>Metazoa</taxon>
        <taxon>Chordata</taxon>
        <taxon>Craniata</taxon>
        <taxon>Vertebrata</taxon>
        <taxon>Euteleostomi</taxon>
        <taxon>Amphibia</taxon>
        <taxon>Batrachia</taxon>
        <taxon>Anura</taxon>
        <taxon>Neobatrachia</taxon>
        <taxon>Ranoidea</taxon>
        <taxon>Ranidae</taxon>
        <taxon>Staurois</taxon>
    </lineage>
</organism>
<protein>
    <recommendedName>
        <fullName evidence="3">Secreted protein</fullName>
    </recommendedName>
</protein>
<name>A0ABN9C4V5_9NEOB</name>
<dbReference type="EMBL" id="CATNWA010007776">
    <property type="protein sequence ID" value="CAI9554809.1"/>
    <property type="molecule type" value="Genomic_DNA"/>
</dbReference>
<evidence type="ECO:0000313" key="1">
    <source>
        <dbReference type="EMBL" id="CAI9554809.1"/>
    </source>
</evidence>
<proteinExistence type="predicted"/>